<dbReference type="EMBL" id="JAEVFJ010000026">
    <property type="protein sequence ID" value="KAH8094537.1"/>
    <property type="molecule type" value="Genomic_DNA"/>
</dbReference>
<evidence type="ECO:0000256" key="1">
    <source>
        <dbReference type="ARBA" id="ARBA00022723"/>
    </source>
</evidence>
<dbReference type="Pfam" id="PF01753">
    <property type="entry name" value="zf-MYND"/>
    <property type="match status" value="1"/>
</dbReference>
<reference evidence="6" key="1">
    <citation type="journal article" date="2021" name="New Phytol.">
        <title>Evolutionary innovations through gain and loss of genes in the ectomycorrhizal Boletales.</title>
        <authorList>
            <person name="Wu G."/>
            <person name="Miyauchi S."/>
            <person name="Morin E."/>
            <person name="Kuo A."/>
            <person name="Drula E."/>
            <person name="Varga T."/>
            <person name="Kohler A."/>
            <person name="Feng B."/>
            <person name="Cao Y."/>
            <person name="Lipzen A."/>
            <person name="Daum C."/>
            <person name="Hundley H."/>
            <person name="Pangilinan J."/>
            <person name="Johnson J."/>
            <person name="Barry K."/>
            <person name="LaButti K."/>
            <person name="Ng V."/>
            <person name="Ahrendt S."/>
            <person name="Min B."/>
            <person name="Choi I.G."/>
            <person name="Park H."/>
            <person name="Plett J.M."/>
            <person name="Magnuson J."/>
            <person name="Spatafora J.W."/>
            <person name="Nagy L.G."/>
            <person name="Henrissat B."/>
            <person name="Grigoriev I.V."/>
            <person name="Yang Z.L."/>
            <person name="Xu J."/>
            <person name="Martin F.M."/>
        </authorList>
    </citation>
    <scope>NUCLEOTIDE SEQUENCE</scope>
    <source>
        <strain evidence="6">KKN 215</strain>
    </source>
</reference>
<evidence type="ECO:0000256" key="4">
    <source>
        <dbReference type="PROSITE-ProRule" id="PRU00134"/>
    </source>
</evidence>
<keyword evidence="2 4" id="KW-0863">Zinc-finger</keyword>
<sequence>MNVVRLCLFWLPCPDILSTKHGQLSGSAYALSELPCVLLEILCHPEVLPSSSSEEFKTDRSYGNALLSLLGKCLHLLVGSIREPDSARCGKRVVSYADRFSPAMWSRRHLISILVPNKLDDYLLGPPEVLKSCHSSVVSMIELYKAHRKCLPLLKTRAGSFLVYFWAYSTQYEDCDTALHLLFDMMNADAPNVPVEFVHHVVFCHRSFPRHLAVKMSLFFRLERIIDEPAERMICLFIVFMKSEIELFRSALRTSDENGLITSLIWGCQRQLCCSRTSTAQSFVVMTMQGLHMLFGNDETGRQARQEFILNSGSFNFIAILSYALILAVQENVPVELDMATQLLAIHQTLVRARGNCDETEWTQYLESTIHTTSRRVWHYTLRKILAIHTAGSEHTRLKLRALKAWRHYGALCGLKEGVNTVDFHGPSEPSSVPLYWRIPKRCFWNGCACAGHLGAHRVRVCRGCFRVLYCNQMCQARDWEAGHRLVCKSLS</sequence>
<evidence type="ECO:0000313" key="7">
    <source>
        <dbReference type="Proteomes" id="UP000813824"/>
    </source>
</evidence>
<evidence type="ECO:0000256" key="3">
    <source>
        <dbReference type="ARBA" id="ARBA00022833"/>
    </source>
</evidence>
<protein>
    <recommendedName>
        <fullName evidence="5">MYND-type domain-containing protein</fullName>
    </recommendedName>
</protein>
<dbReference type="SUPFAM" id="SSF144232">
    <property type="entry name" value="HIT/MYND zinc finger-like"/>
    <property type="match status" value="1"/>
</dbReference>
<dbReference type="InterPro" id="IPR002893">
    <property type="entry name" value="Znf_MYND"/>
</dbReference>
<proteinExistence type="predicted"/>
<dbReference type="PROSITE" id="PS50865">
    <property type="entry name" value="ZF_MYND_2"/>
    <property type="match status" value="1"/>
</dbReference>
<keyword evidence="7" id="KW-1185">Reference proteome</keyword>
<accession>A0A8K0UKJ6</accession>
<dbReference type="OrthoDB" id="2804601at2759"/>
<keyword evidence="3" id="KW-0862">Zinc</keyword>
<organism evidence="6 7">
    <name type="scientific">Cristinia sonorae</name>
    <dbReference type="NCBI Taxonomy" id="1940300"/>
    <lineage>
        <taxon>Eukaryota</taxon>
        <taxon>Fungi</taxon>
        <taxon>Dikarya</taxon>
        <taxon>Basidiomycota</taxon>
        <taxon>Agaricomycotina</taxon>
        <taxon>Agaricomycetes</taxon>
        <taxon>Agaricomycetidae</taxon>
        <taxon>Agaricales</taxon>
        <taxon>Pleurotineae</taxon>
        <taxon>Stephanosporaceae</taxon>
        <taxon>Cristinia</taxon>
    </lineage>
</organism>
<name>A0A8K0UKJ6_9AGAR</name>
<evidence type="ECO:0000313" key="6">
    <source>
        <dbReference type="EMBL" id="KAH8094537.1"/>
    </source>
</evidence>
<keyword evidence="1" id="KW-0479">Metal-binding</keyword>
<dbReference type="Gene3D" id="6.10.140.2220">
    <property type="match status" value="1"/>
</dbReference>
<comment type="caution">
    <text evidence="6">The sequence shown here is derived from an EMBL/GenBank/DDBJ whole genome shotgun (WGS) entry which is preliminary data.</text>
</comment>
<dbReference type="AlphaFoldDB" id="A0A8K0UKJ6"/>
<evidence type="ECO:0000259" key="5">
    <source>
        <dbReference type="PROSITE" id="PS50865"/>
    </source>
</evidence>
<evidence type="ECO:0000256" key="2">
    <source>
        <dbReference type="ARBA" id="ARBA00022771"/>
    </source>
</evidence>
<dbReference type="Proteomes" id="UP000813824">
    <property type="component" value="Unassembled WGS sequence"/>
</dbReference>
<gene>
    <name evidence="6" type="ORF">BXZ70DRAFT_947938</name>
</gene>
<feature type="domain" description="MYND-type" evidence="5">
    <location>
        <begin position="448"/>
        <end position="488"/>
    </location>
</feature>
<dbReference type="GO" id="GO:0008270">
    <property type="term" value="F:zinc ion binding"/>
    <property type="evidence" value="ECO:0007669"/>
    <property type="project" value="UniProtKB-KW"/>
</dbReference>